<evidence type="ECO:0000259" key="5">
    <source>
        <dbReference type="Pfam" id="PF01258"/>
    </source>
</evidence>
<dbReference type="SUPFAM" id="SSF57716">
    <property type="entry name" value="Glucocorticoid receptor-like (DNA-binding domain)"/>
    <property type="match status" value="1"/>
</dbReference>
<organism evidence="6">
    <name type="scientific">marine metagenome</name>
    <dbReference type="NCBI Taxonomy" id="408172"/>
    <lineage>
        <taxon>unclassified sequences</taxon>
        <taxon>metagenomes</taxon>
        <taxon>ecological metagenomes</taxon>
    </lineage>
</organism>
<keyword evidence="2" id="KW-0863">Zinc-finger</keyword>
<evidence type="ECO:0000256" key="4">
    <source>
        <dbReference type="SAM" id="MobiDB-lite"/>
    </source>
</evidence>
<evidence type="ECO:0000256" key="1">
    <source>
        <dbReference type="ARBA" id="ARBA00022723"/>
    </source>
</evidence>
<gene>
    <name evidence="6" type="ORF">METZ01_LOCUS306759</name>
</gene>
<dbReference type="AlphaFoldDB" id="A0A382N0I4"/>
<keyword evidence="1" id="KW-0479">Metal-binding</keyword>
<dbReference type="Pfam" id="PF01258">
    <property type="entry name" value="zf-dskA_traR"/>
    <property type="match status" value="1"/>
</dbReference>
<evidence type="ECO:0000313" key="6">
    <source>
        <dbReference type="EMBL" id="SVC53905.1"/>
    </source>
</evidence>
<reference evidence="6" key="1">
    <citation type="submission" date="2018-05" db="EMBL/GenBank/DDBJ databases">
        <authorList>
            <person name="Lanie J.A."/>
            <person name="Ng W.-L."/>
            <person name="Kazmierczak K.M."/>
            <person name="Andrzejewski T.M."/>
            <person name="Davidsen T.M."/>
            <person name="Wayne K.J."/>
            <person name="Tettelin H."/>
            <person name="Glass J.I."/>
            <person name="Rusch D."/>
            <person name="Podicherti R."/>
            <person name="Tsui H.-C.T."/>
            <person name="Winkler M.E."/>
        </authorList>
    </citation>
    <scope>NUCLEOTIDE SEQUENCE</scope>
</reference>
<dbReference type="EMBL" id="UINC01096754">
    <property type="protein sequence ID" value="SVC53905.1"/>
    <property type="molecule type" value="Genomic_DNA"/>
</dbReference>
<dbReference type="InterPro" id="IPR037187">
    <property type="entry name" value="DnaK_N"/>
</dbReference>
<name>A0A382N0I4_9ZZZZ</name>
<dbReference type="SUPFAM" id="SSF109635">
    <property type="entry name" value="DnaK suppressor protein DksA, alpha-hairpin domain"/>
    <property type="match status" value="1"/>
</dbReference>
<evidence type="ECO:0000256" key="3">
    <source>
        <dbReference type="ARBA" id="ARBA00022833"/>
    </source>
</evidence>
<dbReference type="Gene3D" id="1.20.120.910">
    <property type="entry name" value="DksA, coiled-coil domain"/>
    <property type="match status" value="1"/>
</dbReference>
<keyword evidence="3" id="KW-0862">Zinc</keyword>
<dbReference type="PROSITE" id="PS51128">
    <property type="entry name" value="ZF_DKSA_2"/>
    <property type="match status" value="1"/>
</dbReference>
<feature type="domain" description="Zinc finger DksA/TraR C4-type" evidence="5">
    <location>
        <begin position="87"/>
        <end position="122"/>
    </location>
</feature>
<dbReference type="GO" id="GO:0008270">
    <property type="term" value="F:zinc ion binding"/>
    <property type="evidence" value="ECO:0007669"/>
    <property type="project" value="UniProtKB-KW"/>
</dbReference>
<feature type="region of interest" description="Disordered" evidence="4">
    <location>
        <begin position="38"/>
        <end position="57"/>
    </location>
</feature>
<dbReference type="PANTHER" id="PTHR33823:SF4">
    <property type="entry name" value="GENERAL STRESS PROTEIN 16O"/>
    <property type="match status" value="1"/>
</dbReference>
<proteinExistence type="predicted"/>
<accession>A0A382N0I4</accession>
<sequence>MKQTKLEYYEQLLLKKRESLMHELGYFGNKTMNAGGVRDVAGSHPYSEHPADQGTEMMEQEQAYSLATREGRFLFHIDEALNRIKDGSYGICVECEEPINSKRLEAVPHARMCIECKSREEHAN</sequence>
<protein>
    <recommendedName>
        <fullName evidence="5">Zinc finger DksA/TraR C4-type domain-containing protein</fullName>
    </recommendedName>
</protein>
<dbReference type="InterPro" id="IPR000962">
    <property type="entry name" value="Znf_DskA_TraR"/>
</dbReference>
<dbReference type="PANTHER" id="PTHR33823">
    <property type="entry name" value="RNA POLYMERASE-BINDING TRANSCRIPTION FACTOR DKSA-RELATED"/>
    <property type="match status" value="1"/>
</dbReference>
<evidence type="ECO:0000256" key="2">
    <source>
        <dbReference type="ARBA" id="ARBA00022771"/>
    </source>
</evidence>